<protein>
    <submittedName>
        <fullName evidence="2">Uncharacterized protein</fullName>
    </submittedName>
</protein>
<dbReference type="EMBL" id="GBXM01049616">
    <property type="protein sequence ID" value="JAH58961.1"/>
    <property type="molecule type" value="Transcribed_RNA"/>
</dbReference>
<keyword evidence="1" id="KW-1133">Transmembrane helix</keyword>
<evidence type="ECO:0000313" key="2">
    <source>
        <dbReference type="EMBL" id="JAH58961.1"/>
    </source>
</evidence>
<feature type="transmembrane region" description="Helical" evidence="1">
    <location>
        <begin position="21"/>
        <end position="42"/>
    </location>
</feature>
<reference evidence="2" key="2">
    <citation type="journal article" date="2015" name="Fish Shellfish Immunol.">
        <title>Early steps in the European eel (Anguilla anguilla)-Vibrio vulnificus interaction in the gills: Role of the RtxA13 toxin.</title>
        <authorList>
            <person name="Callol A."/>
            <person name="Pajuelo D."/>
            <person name="Ebbesson L."/>
            <person name="Teles M."/>
            <person name="MacKenzie S."/>
            <person name="Amaro C."/>
        </authorList>
    </citation>
    <scope>NUCLEOTIDE SEQUENCE</scope>
</reference>
<proteinExistence type="predicted"/>
<sequence>MFLSEHVRSKKIQKRMMMIMTGAKVNCIISKYFKIIIAYILISQFSCYLV</sequence>
<organism evidence="2">
    <name type="scientific">Anguilla anguilla</name>
    <name type="common">European freshwater eel</name>
    <name type="synonym">Muraena anguilla</name>
    <dbReference type="NCBI Taxonomy" id="7936"/>
    <lineage>
        <taxon>Eukaryota</taxon>
        <taxon>Metazoa</taxon>
        <taxon>Chordata</taxon>
        <taxon>Craniata</taxon>
        <taxon>Vertebrata</taxon>
        <taxon>Euteleostomi</taxon>
        <taxon>Actinopterygii</taxon>
        <taxon>Neopterygii</taxon>
        <taxon>Teleostei</taxon>
        <taxon>Anguilliformes</taxon>
        <taxon>Anguillidae</taxon>
        <taxon>Anguilla</taxon>
    </lineage>
</organism>
<name>A0A0E9TZK0_ANGAN</name>
<accession>A0A0E9TZK0</accession>
<evidence type="ECO:0000256" key="1">
    <source>
        <dbReference type="SAM" id="Phobius"/>
    </source>
</evidence>
<reference evidence="2" key="1">
    <citation type="submission" date="2014-11" db="EMBL/GenBank/DDBJ databases">
        <authorList>
            <person name="Amaro Gonzalez C."/>
        </authorList>
    </citation>
    <scope>NUCLEOTIDE SEQUENCE</scope>
</reference>
<keyword evidence="1" id="KW-0472">Membrane</keyword>
<keyword evidence="1" id="KW-0812">Transmembrane</keyword>
<dbReference type="AlphaFoldDB" id="A0A0E9TZK0"/>